<accession>A0ACA9YEE1</accession>
<organism evidence="1 2">
    <name type="scientific">[Candida] jaroonii</name>
    <dbReference type="NCBI Taxonomy" id="467808"/>
    <lineage>
        <taxon>Eukaryota</taxon>
        <taxon>Fungi</taxon>
        <taxon>Dikarya</taxon>
        <taxon>Ascomycota</taxon>
        <taxon>Saccharomycotina</taxon>
        <taxon>Pichiomycetes</taxon>
        <taxon>Debaryomycetaceae</taxon>
        <taxon>Yamadazyma</taxon>
    </lineage>
</organism>
<evidence type="ECO:0000313" key="2">
    <source>
        <dbReference type="Proteomes" id="UP001152531"/>
    </source>
</evidence>
<dbReference type="EMBL" id="CALSDN010000012">
    <property type="protein sequence ID" value="CAH6722936.1"/>
    <property type="molecule type" value="Genomic_DNA"/>
</dbReference>
<proteinExistence type="predicted"/>
<dbReference type="Proteomes" id="UP001152531">
    <property type="component" value="Unassembled WGS sequence"/>
</dbReference>
<reference evidence="1" key="1">
    <citation type="submission" date="2022-06" db="EMBL/GenBank/DDBJ databases">
        <authorList>
            <person name="Legras J.-L."/>
            <person name="Devillers H."/>
            <person name="Grondin C."/>
        </authorList>
    </citation>
    <scope>NUCLEOTIDE SEQUENCE</scope>
    <source>
        <strain evidence="1">CLIB 1444</strain>
    </source>
</reference>
<comment type="caution">
    <text evidence="1">The sequence shown here is derived from an EMBL/GenBank/DDBJ whole genome shotgun (WGS) entry which is preliminary data.</text>
</comment>
<evidence type="ECO:0000313" key="1">
    <source>
        <dbReference type="EMBL" id="CAH6722936.1"/>
    </source>
</evidence>
<sequence length="519" mass="58068">MSDPEKTITSVPSKDKPEAITSIKSIEDFNEHQIQINGKIIKLDGGDEIMKLGLADGDIIELTPEVEKKLKRKTDMYLLPIMVTLYCLQFMDKLSNSFSSILGLRTDLNMTGQIYSWTGSAFYLGYLFAEFPISYVLQKLPLAKTLSGFVMVWGVILALHSVANVGGFMFLRVMLGVFESSITPGFSMITRQWYRKDETFFRTAIWFSGNGLGYILGSFIAYGIDVHKDSMSIAPWKLIFIISGVLTFVFGVVMFFHLPNSPAHAWFLTDIEKKLIVERIRGNQQGFGNHHIKKAQIIEALTDYRSWIIFASTFVGNIPNGGITNFGSILMNETFGYTVQQSLLLQTIGGAVEFVGLIVIASFSMYYKSRFFWATVGQCLAVTGMFMLCFAGDKQARFAGYCMQFLAPLSFIVMLSTVQTNVLGSTKQSTVFIMLLVGYCVGNLAGSQTFLAKEAPTYHTALNSIAACAALSIVLLVALWASYAWENKQRDKRGDKLEVENVEFLDLTDKQNLNFRYSY</sequence>
<keyword evidence="2" id="KW-1185">Reference proteome</keyword>
<protein>
    <submittedName>
        <fullName evidence="1">Allantoate permease</fullName>
    </submittedName>
</protein>
<gene>
    <name evidence="1" type="ORF">CLIB1444_12S00584</name>
</gene>
<name>A0ACA9YEE1_9ASCO</name>